<accession>A0A6G8QDZ8</accession>
<keyword evidence="2 4" id="KW-0808">Transferase</keyword>
<reference evidence="4 5" key="1">
    <citation type="submission" date="2019-10" db="EMBL/GenBank/DDBJ databases">
        <title>Rubrobacter sp nov SCSIO 52090 isolated from a deep-sea sediment in the South China Sea.</title>
        <authorList>
            <person name="Chen R.W."/>
        </authorList>
    </citation>
    <scope>NUCLEOTIDE SEQUENCE [LARGE SCALE GENOMIC DNA]</scope>
    <source>
        <strain evidence="4 5">SCSIO 52909</strain>
    </source>
</reference>
<sequence length="382" mass="43562">MLFGEDPQRVDATARADATAVVNSHNGWAPLEEVIVGAPFHLDYQNDVSFRVFFFGNLRSGLNPNGRGPWVISADSELEKRVRAELEEDLAEFISLLEREDVAVRRPEIPSAAQEFRTPDWTSSSGHSVMPRDMLLVIGNEVIETAPMVRSRYLESNLYKRLLVEYFNRGAKWTVAPRSRLLEENFDFGYVRGEGYDDPLPEEPFYEIMFDGAQVLRLGRDLLFNCSTENHRMGMRWLQRQLGDDYRVHEINITDHHADARMLPLRPGTLLLHREIEEHLLPPFLRDWEIVRYAPPEEDLEPGTYGGRPILASPGLGMNVLSLDEERVVVQDSQAALIRDLDKAGFSPIPCSWRHGRIVGGGFHCMTLDVRRRGGLEDYFSG</sequence>
<dbReference type="EMBL" id="CP045119">
    <property type="protein sequence ID" value="QIN84658.1"/>
    <property type="molecule type" value="Genomic_DNA"/>
</dbReference>
<dbReference type="RefSeq" id="WP_166179064.1">
    <property type="nucleotide sequence ID" value="NZ_CP045119.1"/>
</dbReference>
<proteinExistence type="inferred from homology"/>
<organism evidence="4 5">
    <name type="scientific">Rubrobacter tropicus</name>
    <dbReference type="NCBI Taxonomy" id="2653851"/>
    <lineage>
        <taxon>Bacteria</taxon>
        <taxon>Bacillati</taxon>
        <taxon>Actinomycetota</taxon>
        <taxon>Rubrobacteria</taxon>
        <taxon>Rubrobacterales</taxon>
        <taxon>Rubrobacteraceae</taxon>
        <taxon>Rubrobacter</taxon>
    </lineage>
</organism>
<feature type="active site" evidence="3">
    <location>
        <position position="211"/>
    </location>
</feature>
<dbReference type="Proteomes" id="UP000501452">
    <property type="component" value="Chromosome"/>
</dbReference>
<protein>
    <submittedName>
        <fullName evidence="4">Glycine amidinotransferase</fullName>
    </submittedName>
</protein>
<evidence type="ECO:0000313" key="4">
    <source>
        <dbReference type="EMBL" id="QIN84658.1"/>
    </source>
</evidence>
<keyword evidence="5" id="KW-1185">Reference proteome</keyword>
<name>A0A6G8QDZ8_9ACTN</name>
<dbReference type="PANTHER" id="PTHR10488:SF1">
    <property type="entry name" value="GLYCINE AMIDINOTRANSFERASE, MITOCHONDRIAL"/>
    <property type="match status" value="1"/>
</dbReference>
<dbReference type="KEGG" id="rub:GBA63_19875"/>
<feature type="active site" evidence="3">
    <location>
        <position position="257"/>
    </location>
</feature>
<dbReference type="AlphaFoldDB" id="A0A6G8QDZ8"/>
<evidence type="ECO:0000256" key="2">
    <source>
        <dbReference type="ARBA" id="ARBA00022679"/>
    </source>
</evidence>
<dbReference type="GO" id="GO:0015067">
    <property type="term" value="F:amidinotransferase activity"/>
    <property type="evidence" value="ECO:0007669"/>
    <property type="project" value="InterPro"/>
</dbReference>
<comment type="similarity">
    <text evidence="1">Belongs to the amidinotransferase family.</text>
</comment>
<dbReference type="Gene3D" id="3.75.10.10">
    <property type="entry name" value="L-arginine/glycine Amidinotransferase, Chain A"/>
    <property type="match status" value="1"/>
</dbReference>
<evidence type="ECO:0000313" key="5">
    <source>
        <dbReference type="Proteomes" id="UP000501452"/>
    </source>
</evidence>
<dbReference type="PANTHER" id="PTHR10488">
    <property type="entry name" value="GLYCINE AMIDINOTRANSFERASE, MITOCHONDRIAL"/>
    <property type="match status" value="1"/>
</dbReference>
<feature type="active site" description="Amidino-cysteine intermediate" evidence="3">
    <location>
        <position position="365"/>
    </location>
</feature>
<evidence type="ECO:0000256" key="1">
    <source>
        <dbReference type="ARBA" id="ARBA00006943"/>
    </source>
</evidence>
<evidence type="ECO:0000256" key="3">
    <source>
        <dbReference type="PIRSR" id="PIRSR633195-1"/>
    </source>
</evidence>
<dbReference type="SUPFAM" id="SSF55909">
    <property type="entry name" value="Pentein"/>
    <property type="match status" value="1"/>
</dbReference>
<gene>
    <name evidence="4" type="ORF">GBA63_19875</name>
</gene>
<dbReference type="InterPro" id="IPR033195">
    <property type="entry name" value="AmidinoTrfase"/>
</dbReference>